<sequence>MDRKERAAKKSKRFRERRKEEFNKLRAFYIFALNNNRAMVDAFEAVYSASDDAAENMSTLRHISPQTVPIQQNNVPHQAITVPQDEPPQTISVLQEEPPQPIPVLQDEHPQPLPIQDDEPLQALPALQNSLPLEDMFQHDLSWLSDFPDTNLPSLDALPNPDWFMDLDLSLFD</sequence>
<proteinExistence type="predicted"/>
<comment type="caution">
    <text evidence="1">The sequence shown here is derived from an EMBL/GenBank/DDBJ whole genome shotgun (WGS) entry which is preliminary data.</text>
</comment>
<dbReference type="AlphaFoldDB" id="A0A7D9K8L7"/>
<evidence type="ECO:0000313" key="2">
    <source>
        <dbReference type="Proteomes" id="UP001152795"/>
    </source>
</evidence>
<reference evidence="1" key="1">
    <citation type="submission" date="2020-04" db="EMBL/GenBank/DDBJ databases">
        <authorList>
            <person name="Alioto T."/>
            <person name="Alioto T."/>
            <person name="Gomez Garrido J."/>
        </authorList>
    </citation>
    <scope>NUCLEOTIDE SEQUENCE</scope>
    <source>
        <strain evidence="1">A484AB</strain>
    </source>
</reference>
<accession>A0A7D9K8L7</accession>
<dbReference type="EMBL" id="CACRXK020031228">
    <property type="protein sequence ID" value="CAB4042969.1"/>
    <property type="molecule type" value="Genomic_DNA"/>
</dbReference>
<name>A0A7D9K8L7_PARCT</name>
<dbReference type="Proteomes" id="UP001152795">
    <property type="component" value="Unassembled WGS sequence"/>
</dbReference>
<keyword evidence="2" id="KW-1185">Reference proteome</keyword>
<evidence type="ECO:0000313" key="1">
    <source>
        <dbReference type="EMBL" id="CAB4042969.1"/>
    </source>
</evidence>
<gene>
    <name evidence="1" type="ORF">PACLA_8A084409</name>
</gene>
<organism evidence="1 2">
    <name type="scientific">Paramuricea clavata</name>
    <name type="common">Red gorgonian</name>
    <name type="synonym">Violescent sea-whip</name>
    <dbReference type="NCBI Taxonomy" id="317549"/>
    <lineage>
        <taxon>Eukaryota</taxon>
        <taxon>Metazoa</taxon>
        <taxon>Cnidaria</taxon>
        <taxon>Anthozoa</taxon>
        <taxon>Octocorallia</taxon>
        <taxon>Malacalcyonacea</taxon>
        <taxon>Plexauridae</taxon>
        <taxon>Paramuricea</taxon>
    </lineage>
</organism>
<protein>
    <submittedName>
        <fullName evidence="1">Uncharacterized protein</fullName>
    </submittedName>
</protein>